<feature type="transmembrane region" description="Helical" evidence="1">
    <location>
        <begin position="105"/>
        <end position="126"/>
    </location>
</feature>
<keyword evidence="3" id="KW-1185">Reference proteome</keyword>
<feature type="transmembrane region" description="Helical" evidence="1">
    <location>
        <begin position="66"/>
        <end position="84"/>
    </location>
</feature>
<dbReference type="EMBL" id="JAGGLV010000005">
    <property type="protein sequence ID" value="MBP2111884.1"/>
    <property type="molecule type" value="Genomic_DNA"/>
</dbReference>
<reference evidence="2 3" key="1">
    <citation type="submission" date="2021-03" db="EMBL/GenBank/DDBJ databases">
        <title>Genomic Encyclopedia of Type Strains, Phase IV (KMG-IV): sequencing the most valuable type-strain genomes for metagenomic binning, comparative biology and taxonomic classification.</title>
        <authorList>
            <person name="Goeker M."/>
        </authorList>
    </citation>
    <scope>NUCLEOTIDE SEQUENCE [LARGE SCALE GENOMIC DNA]</scope>
    <source>
        <strain evidence="2 3">DSM 101953</strain>
    </source>
</reference>
<keyword evidence="1" id="KW-0472">Membrane</keyword>
<proteinExistence type="predicted"/>
<dbReference type="RefSeq" id="WP_209872200.1">
    <property type="nucleotide sequence ID" value="NZ_JAGGLV010000005.1"/>
</dbReference>
<evidence type="ECO:0000313" key="2">
    <source>
        <dbReference type="EMBL" id="MBP2111884.1"/>
    </source>
</evidence>
<feature type="transmembrane region" description="Helical" evidence="1">
    <location>
        <begin position="174"/>
        <end position="196"/>
    </location>
</feature>
<organism evidence="2 3">
    <name type="scientific">Paenibacillus silagei</name>
    <dbReference type="NCBI Taxonomy" id="1670801"/>
    <lineage>
        <taxon>Bacteria</taxon>
        <taxon>Bacillati</taxon>
        <taxon>Bacillota</taxon>
        <taxon>Bacilli</taxon>
        <taxon>Bacillales</taxon>
        <taxon>Paenibacillaceae</taxon>
        <taxon>Paenibacillus</taxon>
    </lineage>
</organism>
<protein>
    <submittedName>
        <fullName evidence="2">ABC-2 type transport system permease protein</fullName>
    </submittedName>
</protein>
<sequence>MINLLRMDFYRFTRNKIMYLLLLLFCAFQIFGIYMMKQYAQPVEEGGVQIGNLTEIDFIQYTISQPPSWMLIYIAVFTIYFYMSEWNSGFHKNYISMRQARIHSVFSKMAILALFVAMLFLTMLIADGIGRRMFFDQTDMGDPGTLIILLASQFLLHWAFSLLVLCIAMMTKNLLISLSAGFVLALNVIGMVLGALENQFTGTHLTQYLLINTLVRVKDLGNMADLIHTFGVAVAAILILSYLAVRYKIREDLN</sequence>
<evidence type="ECO:0000256" key="1">
    <source>
        <dbReference type="SAM" id="Phobius"/>
    </source>
</evidence>
<keyword evidence="1" id="KW-1133">Transmembrane helix</keyword>
<dbReference type="Proteomes" id="UP000773462">
    <property type="component" value="Unassembled WGS sequence"/>
</dbReference>
<feature type="transmembrane region" description="Helical" evidence="1">
    <location>
        <begin position="226"/>
        <end position="245"/>
    </location>
</feature>
<gene>
    <name evidence="2" type="ORF">J2Z70_002025</name>
</gene>
<keyword evidence="1" id="KW-0812">Transmembrane</keyword>
<accession>A0ABS4NPA0</accession>
<name>A0ABS4NPA0_9BACL</name>
<feature type="transmembrane region" description="Helical" evidence="1">
    <location>
        <begin position="146"/>
        <end position="167"/>
    </location>
</feature>
<comment type="caution">
    <text evidence="2">The sequence shown here is derived from an EMBL/GenBank/DDBJ whole genome shotgun (WGS) entry which is preliminary data.</text>
</comment>
<dbReference type="Pfam" id="PF12730">
    <property type="entry name" value="ABC2_membrane_4"/>
    <property type="match status" value="1"/>
</dbReference>
<evidence type="ECO:0000313" key="3">
    <source>
        <dbReference type="Proteomes" id="UP000773462"/>
    </source>
</evidence>